<evidence type="ECO:0000256" key="1">
    <source>
        <dbReference type="ARBA" id="ARBA00022737"/>
    </source>
</evidence>
<keyword evidence="4" id="KW-1185">Reference proteome</keyword>
<feature type="repeat" description="PPR" evidence="2">
    <location>
        <begin position="88"/>
        <end position="122"/>
    </location>
</feature>
<dbReference type="FunFam" id="1.25.40.10:FF:000090">
    <property type="entry name" value="Pentatricopeptide repeat-containing protein, chloroplastic"/>
    <property type="match status" value="1"/>
</dbReference>
<reference evidence="3 4" key="1">
    <citation type="submission" date="2018-06" db="EMBL/GenBank/DDBJ databases">
        <title>The Genome of Cuscuta australis (Dodder) Provides Insight into the Evolution of Plant Parasitism.</title>
        <authorList>
            <person name="Liu H."/>
        </authorList>
    </citation>
    <scope>NUCLEOTIDE SEQUENCE [LARGE SCALE GENOMIC DNA]</scope>
    <source>
        <strain evidence="4">cv. Yunnan</strain>
        <tissue evidence="3">Vines</tissue>
    </source>
</reference>
<dbReference type="PROSITE" id="PS51375">
    <property type="entry name" value="PPR"/>
    <property type="match status" value="7"/>
</dbReference>
<evidence type="ECO:0008006" key="5">
    <source>
        <dbReference type="Google" id="ProtNLM"/>
    </source>
</evidence>
<keyword evidence="1" id="KW-0677">Repeat</keyword>
<dbReference type="GO" id="GO:0003723">
    <property type="term" value="F:RNA binding"/>
    <property type="evidence" value="ECO:0007669"/>
    <property type="project" value="InterPro"/>
</dbReference>
<sequence length="634" mass="71597">MRLWTFCRAISSHPAMNARPVSAFNFNRLLQLSSYFKALRAGKQTHLQIVMHGFSEDSFVITKLIQMYLDCDDISSARHLFGELPHQNVFAWTALISFFSRNGLFYECLSTYHEMKHKGALPDEYVFPRVLRACSLHSCLEFGVKVHKDVIVGGYEGNVHVGNSLVDMYSKCGDIRSGRLVFDLMMERDLFSWNLIISGYVCNNLLGLAVETLNLMRMEGFEPDIVTYNTLMDAYCRMGLCNEAREIFKQIKNPSVVSWTTLVSGYSRIGNHDVALQIFRNMISQDNVYADVDCLSSALSSCQHMGALRNGQEIHAYGIKVGPLYEFYQSAGPALLSVYTKCGKFDYARHIFDVVDKSDVVVWNATIRGFAQQGEGDLAVDCFRRMQNMRVKNDPTTISTLLPLCDLKYGKQIHAYVYRGCFCDAVPVWNALIYMYAKCGGIELAYTVFSHMGYRDLVSWNTMIGGFGMHGYGKSSLNLFHEMKSSGIYPNSLTFTSVLSACGHSGLLDEGLEVFQKMTQDYKLSPRMEHYTCMVDLLTRAGRLDEAIDFIMEMPIKPEKQIWGSLLAAALAHQELEIGVLASENLVKLEPENAGHYVTLSNLYTKSGRSDDAFALRRQMENMGLVKQFGWSLL</sequence>
<feature type="repeat" description="PPR" evidence="2">
    <location>
        <begin position="359"/>
        <end position="393"/>
    </location>
</feature>
<feature type="repeat" description="PPR" evidence="2">
    <location>
        <begin position="224"/>
        <end position="258"/>
    </location>
</feature>
<gene>
    <name evidence="3" type="ORF">DM860_000506</name>
</gene>
<dbReference type="InterPro" id="IPR002885">
    <property type="entry name" value="PPR_rpt"/>
</dbReference>
<evidence type="ECO:0000313" key="4">
    <source>
        <dbReference type="Proteomes" id="UP000249390"/>
    </source>
</evidence>
<proteinExistence type="predicted"/>
<comment type="caution">
    <text evidence="3">The sequence shown here is derived from an EMBL/GenBank/DDBJ whole genome shotgun (WGS) entry which is preliminary data.</text>
</comment>
<dbReference type="Pfam" id="PF20431">
    <property type="entry name" value="E_motif"/>
    <property type="match status" value="1"/>
</dbReference>
<accession>A0A328CWM3</accession>
<name>A0A328CWM3_9ASTE</name>
<dbReference type="Proteomes" id="UP000249390">
    <property type="component" value="Unassembled WGS sequence"/>
</dbReference>
<evidence type="ECO:0000256" key="2">
    <source>
        <dbReference type="PROSITE-ProRule" id="PRU00708"/>
    </source>
</evidence>
<dbReference type="InterPro" id="IPR046848">
    <property type="entry name" value="E_motif"/>
</dbReference>
<protein>
    <recommendedName>
        <fullName evidence="5">Pentacotripeptide-repeat region of PRORP domain-containing protein</fullName>
    </recommendedName>
</protein>
<dbReference type="EMBL" id="NQVE01000215">
    <property type="protein sequence ID" value="RAL37812.1"/>
    <property type="molecule type" value="Genomic_DNA"/>
</dbReference>
<dbReference type="Pfam" id="PF01535">
    <property type="entry name" value="PPR"/>
    <property type="match status" value="5"/>
</dbReference>
<dbReference type="InterPro" id="IPR046960">
    <property type="entry name" value="PPR_At4g14850-like_plant"/>
</dbReference>
<dbReference type="AlphaFoldDB" id="A0A328CWM3"/>
<dbReference type="InterPro" id="IPR011990">
    <property type="entry name" value="TPR-like_helical_dom_sf"/>
</dbReference>
<dbReference type="Pfam" id="PF13041">
    <property type="entry name" value="PPR_2"/>
    <property type="match status" value="2"/>
</dbReference>
<dbReference type="NCBIfam" id="TIGR00756">
    <property type="entry name" value="PPR"/>
    <property type="match status" value="8"/>
</dbReference>
<feature type="repeat" description="PPR" evidence="2">
    <location>
        <begin position="593"/>
        <end position="627"/>
    </location>
</feature>
<organism evidence="3 4">
    <name type="scientific">Cuscuta australis</name>
    <dbReference type="NCBI Taxonomy" id="267555"/>
    <lineage>
        <taxon>Eukaryota</taxon>
        <taxon>Viridiplantae</taxon>
        <taxon>Streptophyta</taxon>
        <taxon>Embryophyta</taxon>
        <taxon>Tracheophyta</taxon>
        <taxon>Spermatophyta</taxon>
        <taxon>Magnoliopsida</taxon>
        <taxon>eudicotyledons</taxon>
        <taxon>Gunneridae</taxon>
        <taxon>Pentapetalae</taxon>
        <taxon>asterids</taxon>
        <taxon>lamiids</taxon>
        <taxon>Solanales</taxon>
        <taxon>Convolvulaceae</taxon>
        <taxon>Cuscuteae</taxon>
        <taxon>Cuscuta</taxon>
        <taxon>Cuscuta subgen. Grammica</taxon>
        <taxon>Cuscuta sect. Cleistogrammica</taxon>
    </lineage>
</organism>
<feature type="repeat" description="PPR" evidence="2">
    <location>
        <begin position="491"/>
        <end position="521"/>
    </location>
</feature>
<dbReference type="Gene3D" id="1.25.40.10">
    <property type="entry name" value="Tetratricopeptide repeat domain"/>
    <property type="match status" value="5"/>
</dbReference>
<dbReference type="PANTHER" id="PTHR24015">
    <property type="entry name" value="OS07G0578800 PROTEIN-RELATED"/>
    <property type="match status" value="1"/>
</dbReference>
<dbReference type="GO" id="GO:0009451">
    <property type="term" value="P:RNA modification"/>
    <property type="evidence" value="ECO:0007669"/>
    <property type="project" value="InterPro"/>
</dbReference>
<evidence type="ECO:0000313" key="3">
    <source>
        <dbReference type="EMBL" id="RAL37812.1"/>
    </source>
</evidence>
<feature type="repeat" description="PPR" evidence="2">
    <location>
        <begin position="456"/>
        <end position="490"/>
    </location>
</feature>
<feature type="repeat" description="PPR" evidence="2">
    <location>
        <begin position="189"/>
        <end position="223"/>
    </location>
</feature>
<dbReference type="PANTHER" id="PTHR24015:SF511">
    <property type="entry name" value="PENTATRICOPEPTIDE REPEAT-CONTAINING PROTEIN DOT4, CHLOROPLASTIC-LIKE"/>
    <property type="match status" value="1"/>
</dbReference>